<reference evidence="4" key="1">
    <citation type="journal article" date="2006" name="PLoS Biol.">
        <title>Macronuclear genome sequence of the ciliate Tetrahymena thermophila, a model eukaryote.</title>
        <authorList>
            <person name="Eisen J.A."/>
            <person name="Coyne R.S."/>
            <person name="Wu M."/>
            <person name="Wu D."/>
            <person name="Thiagarajan M."/>
            <person name="Wortman J.R."/>
            <person name="Badger J.H."/>
            <person name="Ren Q."/>
            <person name="Amedeo P."/>
            <person name="Jones K.M."/>
            <person name="Tallon L.J."/>
            <person name="Delcher A.L."/>
            <person name="Salzberg S.L."/>
            <person name="Silva J.C."/>
            <person name="Haas B.J."/>
            <person name="Majoros W.H."/>
            <person name="Farzad M."/>
            <person name="Carlton J.M."/>
            <person name="Smith R.K. Jr."/>
            <person name="Garg J."/>
            <person name="Pearlman R.E."/>
            <person name="Karrer K.M."/>
            <person name="Sun L."/>
            <person name="Manning G."/>
            <person name="Elde N.C."/>
            <person name="Turkewitz A.P."/>
            <person name="Asai D.J."/>
            <person name="Wilkes D.E."/>
            <person name="Wang Y."/>
            <person name="Cai H."/>
            <person name="Collins K."/>
            <person name="Stewart B.A."/>
            <person name="Lee S.R."/>
            <person name="Wilamowska K."/>
            <person name="Weinberg Z."/>
            <person name="Ruzzo W.L."/>
            <person name="Wloga D."/>
            <person name="Gaertig J."/>
            <person name="Frankel J."/>
            <person name="Tsao C.-C."/>
            <person name="Gorovsky M.A."/>
            <person name="Keeling P.J."/>
            <person name="Waller R.F."/>
            <person name="Patron N.J."/>
            <person name="Cherry J.M."/>
            <person name="Stover N.A."/>
            <person name="Krieger C.J."/>
            <person name="del Toro C."/>
            <person name="Ryder H.F."/>
            <person name="Williamson S.C."/>
            <person name="Barbeau R.A."/>
            <person name="Hamilton E.P."/>
            <person name="Orias E."/>
        </authorList>
    </citation>
    <scope>NUCLEOTIDE SEQUENCE [LARGE SCALE GENOMIC DNA]</scope>
    <source>
        <strain evidence="4">SB210</strain>
    </source>
</reference>
<dbReference type="GeneID" id="7830752"/>
<dbReference type="InterPro" id="IPR051248">
    <property type="entry name" value="UPF0507/Ank_repeat_27"/>
</dbReference>
<dbReference type="eggNOG" id="ENOG502R2ZE">
    <property type="taxonomic scope" value="Eukaryota"/>
</dbReference>
<dbReference type="PANTHER" id="PTHR24170">
    <property type="entry name" value="ANKYRIN REPEAT DOMAIN-CONTAINING PROTEIN 27"/>
    <property type="match status" value="1"/>
</dbReference>
<dbReference type="RefSeq" id="XP_001026235.1">
    <property type="nucleotide sequence ID" value="XM_001026235.1"/>
</dbReference>
<dbReference type="OMA" id="CEINYRE"/>
<feature type="compositionally biased region" description="Low complexity" evidence="1">
    <location>
        <begin position="18"/>
        <end position="30"/>
    </location>
</feature>
<name>I7M495_TETTS</name>
<evidence type="ECO:0000313" key="3">
    <source>
        <dbReference type="EMBL" id="EAS05990.1"/>
    </source>
</evidence>
<sequence>MSKNESKNKSNDLSQKLISSSDNSEISIKSVDQPQNQHGISLQGIGKDDSSNCSQQKKNQNNLIEIEEQKINIFQEGSSEVLESPSKADQQSNQKSANSSKLKSNNNMQQPISFYFNETPQSDQVNNNDKEINVNGAGNGSKINQNQKDASLMELNEVKLQNSRVSYQDLDELHEDLLDERENDNQENSDGCCFCMFKKKKQQTENWLKHFKLLVKNTRFIENSWSGGLFDLINKRFQGYKNADTEQQELFQNAQNTLDDSKLKRQSSNQAFSSQRTTLDNNKTNSKLSQQNSNSLDINKAQSQEEMQIAKDIKKAIKNSVILEEDIESLRESLKNDQILAQLENFQDSLDQSSGSKSQANNKSSSNKDQEDFKSSFNNRIDLVSKDGIEQKSANNSKIASIQREDRINSRMEIIGRSIDIVTQQISSEQKQKLKIDSKYKSRIRSNSLKKKMMRTQSSFIRNGSEITTRGLSQQGVNDSRFEDNDQIDQVGDDALGIVSNVIKTNTLLINSEVLQEKDFELYQAVVYYKSITFVIEQHLMEENNFTQEKPLRVIRDNFIEYYISQYGKNLQKLEENEIVKSIQDLKEFVTLYLEVIREYYKLDDLVDKCKYADRFITTDNLINFLCSILFQNDAVYSIIYVSHCHFEPKLSNQYFKNAKQLNKHIQLDALKVKDDYCLNEKTLIKLQTKMGKQNCSINDTNTLKGYTFVPPYQRAFEHLKTISYQRSPVHKLKVIIKTQDLINECIKDFYEYFGIDQSDIYYDADNLVGIFSYILIKSEIYDIIAHCKIIENFATKNTLNSHSGYLLITLQCCIRFISSIDVNLLLQENRLELIQN</sequence>
<dbReference type="InterPro" id="IPR003123">
    <property type="entry name" value="VPS9"/>
</dbReference>
<dbReference type="EMBL" id="GG662313">
    <property type="protein sequence ID" value="EAS05990.1"/>
    <property type="molecule type" value="Genomic_DNA"/>
</dbReference>
<gene>
    <name evidence="3" type="ORF">TTHERM_00780790</name>
</gene>
<dbReference type="OrthoDB" id="313567at2759"/>
<dbReference type="Gene3D" id="1.20.1050.80">
    <property type="entry name" value="VPS9 domain"/>
    <property type="match status" value="1"/>
</dbReference>
<dbReference type="KEGG" id="tet:TTHERM_00780790"/>
<dbReference type="AlphaFoldDB" id="I7M495"/>
<protein>
    <submittedName>
        <fullName evidence="3">Vacuolar sorting protein 9, VPS9 domain protein</fullName>
    </submittedName>
</protein>
<dbReference type="Proteomes" id="UP000009168">
    <property type="component" value="Unassembled WGS sequence"/>
</dbReference>
<feature type="compositionally biased region" description="Polar residues" evidence="1">
    <location>
        <begin position="266"/>
        <end position="280"/>
    </location>
</feature>
<feature type="region of interest" description="Disordered" evidence="1">
    <location>
        <begin position="79"/>
        <end position="106"/>
    </location>
</feature>
<keyword evidence="4" id="KW-1185">Reference proteome</keyword>
<feature type="region of interest" description="Disordered" evidence="1">
    <location>
        <begin position="350"/>
        <end position="375"/>
    </location>
</feature>
<feature type="region of interest" description="Disordered" evidence="1">
    <location>
        <begin position="119"/>
        <end position="144"/>
    </location>
</feature>
<dbReference type="Pfam" id="PF02204">
    <property type="entry name" value="VPS9"/>
    <property type="match status" value="1"/>
</dbReference>
<feature type="domain" description="VPS9" evidence="2">
    <location>
        <begin position="673"/>
        <end position="827"/>
    </location>
</feature>
<evidence type="ECO:0000259" key="2">
    <source>
        <dbReference type="PROSITE" id="PS51205"/>
    </source>
</evidence>
<proteinExistence type="predicted"/>
<feature type="compositionally biased region" description="Low complexity" evidence="1">
    <location>
        <begin position="90"/>
        <end position="106"/>
    </location>
</feature>
<accession>I7M495</accession>
<dbReference type="PROSITE" id="PS51205">
    <property type="entry name" value="VPS9"/>
    <property type="match status" value="1"/>
</dbReference>
<evidence type="ECO:0000313" key="4">
    <source>
        <dbReference type="Proteomes" id="UP000009168"/>
    </source>
</evidence>
<dbReference type="SMART" id="SM00167">
    <property type="entry name" value="VPS9"/>
    <property type="match status" value="1"/>
</dbReference>
<dbReference type="HOGENOM" id="CLU_339657_0_0_1"/>
<organism evidence="3 4">
    <name type="scientific">Tetrahymena thermophila (strain SB210)</name>
    <dbReference type="NCBI Taxonomy" id="312017"/>
    <lineage>
        <taxon>Eukaryota</taxon>
        <taxon>Sar</taxon>
        <taxon>Alveolata</taxon>
        <taxon>Ciliophora</taxon>
        <taxon>Intramacronucleata</taxon>
        <taxon>Oligohymenophorea</taxon>
        <taxon>Hymenostomatida</taxon>
        <taxon>Tetrahymenina</taxon>
        <taxon>Tetrahymenidae</taxon>
        <taxon>Tetrahymena</taxon>
    </lineage>
</organism>
<feature type="region of interest" description="Disordered" evidence="1">
    <location>
        <begin position="1"/>
        <end position="58"/>
    </location>
</feature>
<dbReference type="InterPro" id="IPR037191">
    <property type="entry name" value="VPS9_dom_sf"/>
</dbReference>
<feature type="region of interest" description="Disordered" evidence="1">
    <location>
        <begin position="258"/>
        <end position="295"/>
    </location>
</feature>
<feature type="compositionally biased region" description="Low complexity" evidence="1">
    <location>
        <begin position="281"/>
        <end position="295"/>
    </location>
</feature>
<feature type="compositionally biased region" description="Low complexity" evidence="1">
    <location>
        <begin position="352"/>
        <end position="365"/>
    </location>
</feature>
<feature type="compositionally biased region" description="Basic and acidic residues" evidence="1">
    <location>
        <begin position="1"/>
        <end position="10"/>
    </location>
</feature>
<evidence type="ECO:0000256" key="1">
    <source>
        <dbReference type="SAM" id="MobiDB-lite"/>
    </source>
</evidence>
<dbReference type="SUPFAM" id="SSF109993">
    <property type="entry name" value="VPS9 domain"/>
    <property type="match status" value="1"/>
</dbReference>
<dbReference type="PANTHER" id="PTHR24170:SF3">
    <property type="entry name" value="CHROMOSOME UNDETERMINED SCAFFOLD_166, WHOLE GENOME SHOTGUN SEQUENCE"/>
    <property type="match status" value="1"/>
</dbReference>
<dbReference type="InParanoid" id="I7M495"/>